<comment type="similarity">
    <text evidence="4">Belongs to the protein kinase superfamily.</text>
</comment>
<dbReference type="GO" id="GO:0005524">
    <property type="term" value="F:ATP binding"/>
    <property type="evidence" value="ECO:0007669"/>
    <property type="project" value="UniProtKB-UniRule"/>
</dbReference>
<proteinExistence type="inferred from homology"/>
<dbReference type="Gene3D" id="1.10.510.10">
    <property type="entry name" value="Transferase(Phosphotransferase) domain 1"/>
    <property type="match status" value="1"/>
</dbReference>
<dbReference type="eggNOG" id="KOG0662">
    <property type="taxonomic scope" value="Eukaryota"/>
</dbReference>
<dbReference type="PANTHER" id="PTHR44167">
    <property type="entry name" value="OVARIAN-SPECIFIC SERINE/THREONINE-PROTEIN KINASE LOK-RELATED"/>
    <property type="match status" value="1"/>
</dbReference>
<keyword evidence="4" id="KW-0808">Transferase</keyword>
<dbReference type="AlphaFoldDB" id="B0ENI1"/>
<dbReference type="PANTHER" id="PTHR44167:SF33">
    <property type="entry name" value="NON-SPECIFIC SERINE_THREONINE PROTEIN KINASE"/>
    <property type="match status" value="1"/>
</dbReference>
<dbReference type="OMA" id="AGSIFIW"/>
<keyword evidence="7" id="KW-1185">Reference proteome</keyword>
<keyword evidence="4" id="KW-0418">Kinase</keyword>
<evidence type="ECO:0000256" key="4">
    <source>
        <dbReference type="RuleBase" id="RU000304"/>
    </source>
</evidence>
<keyword evidence="2 3" id="KW-0067">ATP-binding</keyword>
<reference evidence="7" key="1">
    <citation type="submission" date="2007-12" db="EMBL/GenBank/DDBJ databases">
        <title>Annotation of Entamoeba dispar SAW760.</title>
        <authorList>
            <person name="Lorenzi H."/>
            <person name="Inman J."/>
            <person name="Schobel S."/>
            <person name="Amedeo P."/>
            <person name="Caler E."/>
        </authorList>
    </citation>
    <scope>NUCLEOTIDE SEQUENCE [LARGE SCALE GENOMIC DNA]</scope>
    <source>
        <strain evidence="7">ATCC PRA-260 / SAW760</strain>
    </source>
</reference>
<dbReference type="PROSITE" id="PS50011">
    <property type="entry name" value="PROTEIN_KINASE_DOM"/>
    <property type="match status" value="1"/>
</dbReference>
<dbReference type="InterPro" id="IPR008271">
    <property type="entry name" value="Ser/Thr_kinase_AS"/>
</dbReference>
<keyword evidence="1 3" id="KW-0547">Nucleotide-binding</keyword>
<evidence type="ECO:0000256" key="2">
    <source>
        <dbReference type="ARBA" id="ARBA00022840"/>
    </source>
</evidence>
<gene>
    <name evidence="6" type="ORF">EDI_118150</name>
</gene>
<dbReference type="GO" id="GO:0004674">
    <property type="term" value="F:protein serine/threonine kinase activity"/>
    <property type="evidence" value="ECO:0007669"/>
    <property type="project" value="UniProtKB-KW"/>
</dbReference>
<dbReference type="InterPro" id="IPR011009">
    <property type="entry name" value="Kinase-like_dom_sf"/>
</dbReference>
<dbReference type="PROSITE" id="PS00108">
    <property type="entry name" value="PROTEIN_KINASE_ST"/>
    <property type="match status" value="1"/>
</dbReference>
<evidence type="ECO:0000313" key="7">
    <source>
        <dbReference type="Proteomes" id="UP000008076"/>
    </source>
</evidence>
<protein>
    <recommendedName>
        <fullName evidence="5">Protein kinase domain-containing protein</fullName>
    </recommendedName>
</protein>
<dbReference type="SUPFAM" id="SSF56112">
    <property type="entry name" value="Protein kinase-like (PK-like)"/>
    <property type="match status" value="1"/>
</dbReference>
<dbReference type="Pfam" id="PF00069">
    <property type="entry name" value="Pkinase"/>
    <property type="match status" value="1"/>
</dbReference>
<dbReference type="VEuPathDB" id="AmoebaDB:EDI_118150"/>
<dbReference type="SMART" id="SM00220">
    <property type="entry name" value="S_TKc"/>
    <property type="match status" value="1"/>
</dbReference>
<evidence type="ECO:0000313" key="6">
    <source>
        <dbReference type="EMBL" id="EDR23916.1"/>
    </source>
</evidence>
<dbReference type="InterPro" id="IPR000719">
    <property type="entry name" value="Prot_kinase_dom"/>
</dbReference>
<dbReference type="InterPro" id="IPR017441">
    <property type="entry name" value="Protein_kinase_ATP_BS"/>
</dbReference>
<sequence>MTERICLHSRFTLLAKLGKGTFGVVFKAIDNVTHQYIVIKKYNKENIDGMGITSSGLREICLLRQLNHRNIIKILGVCSGKNELELLMEYCDCNLRQIIGADLGNDIIRTKHIFKQIMEGVLYMHENNIVHRDLKPENILLKNGVVKIADFGMAKYSFRCYTLDCISEKYAPPEIVDLLRLLQEYDNQGIDVPSDKIPSYVLSDKIDPWSCGIILLEMTQNNITTNFSKLCNESREIKLTSTDHPISEFFSKQLSNTNDKDLLILVSGLLRYESTLRWTAKDAIKCSWLECVDTSKPYNLYNSANFLKQQVIEEDSSF</sequence>
<dbReference type="GO" id="GO:0005634">
    <property type="term" value="C:nucleus"/>
    <property type="evidence" value="ECO:0007669"/>
    <property type="project" value="TreeGrafter"/>
</dbReference>
<organism evidence="7">
    <name type="scientific">Entamoeba dispar (strain ATCC PRA-260 / SAW760)</name>
    <dbReference type="NCBI Taxonomy" id="370354"/>
    <lineage>
        <taxon>Eukaryota</taxon>
        <taxon>Amoebozoa</taxon>
        <taxon>Evosea</taxon>
        <taxon>Archamoebae</taxon>
        <taxon>Mastigamoebida</taxon>
        <taxon>Entamoebidae</taxon>
        <taxon>Entamoeba</taxon>
    </lineage>
</organism>
<dbReference type="GeneID" id="5884841"/>
<dbReference type="PROSITE" id="PS00107">
    <property type="entry name" value="PROTEIN_KINASE_ATP"/>
    <property type="match status" value="1"/>
</dbReference>
<evidence type="ECO:0000259" key="5">
    <source>
        <dbReference type="PROSITE" id="PS50011"/>
    </source>
</evidence>
<dbReference type="RefSeq" id="XP_001739698.1">
    <property type="nucleotide sequence ID" value="XM_001739646.1"/>
</dbReference>
<keyword evidence="4" id="KW-0723">Serine/threonine-protein kinase</keyword>
<feature type="domain" description="Protein kinase" evidence="5">
    <location>
        <begin position="11"/>
        <end position="289"/>
    </location>
</feature>
<feature type="binding site" evidence="3">
    <location>
        <position position="41"/>
    </location>
    <ligand>
        <name>ATP</name>
        <dbReference type="ChEBI" id="CHEBI:30616"/>
    </ligand>
</feature>
<dbReference type="GO" id="GO:0044773">
    <property type="term" value="P:mitotic DNA damage checkpoint signaling"/>
    <property type="evidence" value="ECO:0007669"/>
    <property type="project" value="TreeGrafter"/>
</dbReference>
<dbReference type="KEGG" id="edi:EDI_118150"/>
<dbReference type="OrthoDB" id="26593at2759"/>
<accession>B0ENI1</accession>
<evidence type="ECO:0000256" key="3">
    <source>
        <dbReference type="PROSITE-ProRule" id="PRU10141"/>
    </source>
</evidence>
<dbReference type="Gene3D" id="3.30.200.20">
    <property type="entry name" value="Phosphorylase Kinase, domain 1"/>
    <property type="match status" value="1"/>
</dbReference>
<dbReference type="Proteomes" id="UP000008076">
    <property type="component" value="Unassembled WGS sequence"/>
</dbReference>
<evidence type="ECO:0000256" key="1">
    <source>
        <dbReference type="ARBA" id="ARBA00022741"/>
    </source>
</evidence>
<dbReference type="EMBL" id="DS550116">
    <property type="protein sequence ID" value="EDR23916.1"/>
    <property type="molecule type" value="Genomic_DNA"/>
</dbReference>
<name>B0ENI1_ENTDS</name>